<feature type="compositionally biased region" description="Polar residues" evidence="1">
    <location>
        <begin position="277"/>
        <end position="287"/>
    </location>
</feature>
<dbReference type="Proteomes" id="UP000604046">
    <property type="component" value="Unassembled WGS sequence"/>
</dbReference>
<reference evidence="2" key="1">
    <citation type="submission" date="2021-02" db="EMBL/GenBank/DDBJ databases">
        <authorList>
            <person name="Dougan E. K."/>
            <person name="Rhodes N."/>
            <person name="Thang M."/>
            <person name="Chan C."/>
        </authorList>
    </citation>
    <scope>NUCLEOTIDE SEQUENCE</scope>
</reference>
<accession>A0A812RSI9</accession>
<evidence type="ECO:0000256" key="1">
    <source>
        <dbReference type="SAM" id="MobiDB-lite"/>
    </source>
</evidence>
<sequence>MVNLARLVASATHLIESEVEAQRSNDLHAASAIKPVCTEPYCGGFWWAQRPKSPKIELAEEKEKEREPVPVDFPDVSFYPAFDPPIASQVQLQRANRGYYDRWNVPNAITLTIDSMRDLKFFVHEVLNNFMRVQEDAGLGHPERVVRQGLQLISWKPAGGRLHVTPFLGSKREIMTSSLPIRLTFGGKPTTPKEGGLEPEVPDAPDYGRYLREEDLPQQPIVMPVKRLDFVLHRRQTDHHPMFEEPPVPEEVKLERELVAIHTSDTANSPRPGANARATQAGLSQAR</sequence>
<proteinExistence type="predicted"/>
<dbReference type="OrthoDB" id="441404at2759"/>
<feature type="region of interest" description="Disordered" evidence="1">
    <location>
        <begin position="263"/>
        <end position="287"/>
    </location>
</feature>
<gene>
    <name evidence="2" type="ORF">SNAT2548_LOCUS24684</name>
</gene>
<dbReference type="AlphaFoldDB" id="A0A812RSI9"/>
<dbReference type="EMBL" id="CAJNDS010002366">
    <property type="protein sequence ID" value="CAE7451039.1"/>
    <property type="molecule type" value="Genomic_DNA"/>
</dbReference>
<keyword evidence="3" id="KW-1185">Reference proteome</keyword>
<organism evidence="2 3">
    <name type="scientific">Symbiodinium natans</name>
    <dbReference type="NCBI Taxonomy" id="878477"/>
    <lineage>
        <taxon>Eukaryota</taxon>
        <taxon>Sar</taxon>
        <taxon>Alveolata</taxon>
        <taxon>Dinophyceae</taxon>
        <taxon>Suessiales</taxon>
        <taxon>Symbiodiniaceae</taxon>
        <taxon>Symbiodinium</taxon>
    </lineage>
</organism>
<protein>
    <submittedName>
        <fullName evidence="2">Uncharacterized protein</fullName>
    </submittedName>
</protein>
<name>A0A812RSI9_9DINO</name>
<comment type="caution">
    <text evidence="2">The sequence shown here is derived from an EMBL/GenBank/DDBJ whole genome shotgun (WGS) entry which is preliminary data.</text>
</comment>
<evidence type="ECO:0000313" key="2">
    <source>
        <dbReference type="EMBL" id="CAE7451039.1"/>
    </source>
</evidence>
<evidence type="ECO:0000313" key="3">
    <source>
        <dbReference type="Proteomes" id="UP000604046"/>
    </source>
</evidence>